<keyword evidence="1" id="KW-1185">Reference proteome</keyword>
<proteinExistence type="predicted"/>
<dbReference type="AlphaFoldDB" id="A0A915IFM1"/>
<organism evidence="1 2">
    <name type="scientific">Romanomermis culicivorax</name>
    <name type="common">Nematode worm</name>
    <dbReference type="NCBI Taxonomy" id="13658"/>
    <lineage>
        <taxon>Eukaryota</taxon>
        <taxon>Metazoa</taxon>
        <taxon>Ecdysozoa</taxon>
        <taxon>Nematoda</taxon>
        <taxon>Enoplea</taxon>
        <taxon>Dorylaimia</taxon>
        <taxon>Mermithida</taxon>
        <taxon>Mermithoidea</taxon>
        <taxon>Mermithidae</taxon>
        <taxon>Romanomermis</taxon>
    </lineage>
</organism>
<evidence type="ECO:0000313" key="1">
    <source>
        <dbReference type="Proteomes" id="UP000887565"/>
    </source>
</evidence>
<dbReference type="Proteomes" id="UP000887565">
    <property type="component" value="Unplaced"/>
</dbReference>
<name>A0A915IFM1_ROMCU</name>
<evidence type="ECO:0000313" key="2">
    <source>
        <dbReference type="WBParaSite" id="nRc.2.0.1.t12940-RA"/>
    </source>
</evidence>
<sequence>MKWTYNPKTFDCCRNYELCEKENRACCGKHCYSKSASLCCQGRIIDKCSLFHARNVKFVDITACAKCKLPFNKWEELPILVDQKL</sequence>
<protein>
    <submittedName>
        <fullName evidence="2">Uncharacterized protein</fullName>
    </submittedName>
</protein>
<dbReference type="WBParaSite" id="nRc.2.0.1.t12940-RA">
    <property type="protein sequence ID" value="nRc.2.0.1.t12940-RA"/>
    <property type="gene ID" value="nRc.2.0.1.g12940"/>
</dbReference>
<reference evidence="2" key="1">
    <citation type="submission" date="2022-11" db="UniProtKB">
        <authorList>
            <consortium name="WormBaseParasite"/>
        </authorList>
    </citation>
    <scope>IDENTIFICATION</scope>
</reference>
<accession>A0A915IFM1</accession>